<dbReference type="InterPro" id="IPR003607">
    <property type="entry name" value="HD/PDEase_dom"/>
</dbReference>
<dbReference type="EMBL" id="JAUBYV010000008">
    <property type="protein sequence ID" value="KAK2625078.1"/>
    <property type="molecule type" value="Genomic_DNA"/>
</dbReference>
<dbReference type="SMART" id="SM00471">
    <property type="entry name" value="HDc"/>
    <property type="match status" value="1"/>
</dbReference>
<feature type="compositionally biased region" description="Basic and acidic residues" evidence="1">
    <location>
        <begin position="169"/>
        <end position="179"/>
    </location>
</feature>
<dbReference type="Proteomes" id="UP001285354">
    <property type="component" value="Unassembled WGS sequence"/>
</dbReference>
<keyword evidence="4" id="KW-1185">Reference proteome</keyword>
<proteinExistence type="predicted"/>
<name>A0AAD9SXS2_9HELO</name>
<dbReference type="SUPFAM" id="SSF109604">
    <property type="entry name" value="HD-domain/PDEase-like"/>
    <property type="match status" value="1"/>
</dbReference>
<evidence type="ECO:0000259" key="2">
    <source>
        <dbReference type="SMART" id="SM00471"/>
    </source>
</evidence>
<dbReference type="CDD" id="cd00077">
    <property type="entry name" value="HDc"/>
    <property type="match status" value="1"/>
</dbReference>
<feature type="region of interest" description="Disordered" evidence="1">
    <location>
        <begin position="30"/>
        <end position="60"/>
    </location>
</feature>
<gene>
    <name evidence="3" type="ORF">QTJ16_005447</name>
</gene>
<dbReference type="PANTHER" id="PTHR33594:SF1">
    <property type="entry name" value="HD_PDEASE DOMAIN-CONTAINING PROTEIN"/>
    <property type="match status" value="1"/>
</dbReference>
<dbReference type="PANTHER" id="PTHR33594">
    <property type="entry name" value="SUPERFAMILY HYDROLASE, PUTATIVE (AFU_ORTHOLOGUE AFUA_1G03035)-RELATED"/>
    <property type="match status" value="1"/>
</dbReference>
<dbReference type="Pfam" id="PF14420">
    <property type="entry name" value="Clr5"/>
    <property type="match status" value="1"/>
</dbReference>
<feature type="region of interest" description="Disordered" evidence="1">
    <location>
        <begin position="169"/>
        <end position="202"/>
    </location>
</feature>
<comment type="caution">
    <text evidence="3">The sequence shown here is derived from an EMBL/GenBank/DDBJ whole genome shotgun (WGS) entry which is preliminary data.</text>
</comment>
<dbReference type="InterPro" id="IPR006674">
    <property type="entry name" value="HD_domain"/>
</dbReference>
<feature type="domain" description="HD/PDEase" evidence="2">
    <location>
        <begin position="227"/>
        <end position="362"/>
    </location>
</feature>
<protein>
    <recommendedName>
        <fullName evidence="2">HD/PDEase domain-containing protein</fullName>
    </recommendedName>
</protein>
<organism evidence="3 4">
    <name type="scientific">Diplocarpon rosae</name>
    <dbReference type="NCBI Taxonomy" id="946125"/>
    <lineage>
        <taxon>Eukaryota</taxon>
        <taxon>Fungi</taxon>
        <taxon>Dikarya</taxon>
        <taxon>Ascomycota</taxon>
        <taxon>Pezizomycotina</taxon>
        <taxon>Leotiomycetes</taxon>
        <taxon>Helotiales</taxon>
        <taxon>Drepanopezizaceae</taxon>
        <taxon>Diplocarpon</taxon>
    </lineage>
</organism>
<evidence type="ECO:0000313" key="4">
    <source>
        <dbReference type="Proteomes" id="UP001285354"/>
    </source>
</evidence>
<dbReference type="Gene3D" id="1.10.3210.50">
    <property type="match status" value="1"/>
</dbReference>
<dbReference type="Pfam" id="PF01966">
    <property type="entry name" value="HD"/>
    <property type="match status" value="1"/>
</dbReference>
<accession>A0AAD9SXS2</accession>
<dbReference type="AlphaFoldDB" id="A0AAD9SXS2"/>
<dbReference type="InterPro" id="IPR025676">
    <property type="entry name" value="Clr5_dom"/>
</dbReference>
<evidence type="ECO:0000313" key="3">
    <source>
        <dbReference type="EMBL" id="KAK2625078.1"/>
    </source>
</evidence>
<evidence type="ECO:0000256" key="1">
    <source>
        <dbReference type="SAM" id="MobiDB-lite"/>
    </source>
</evidence>
<sequence>MQSPGSPYKSTLECSTSLLLPLQPFGQISIMYSGSESDSGSEREPDQNSTNKKRGRPQVAPLEPFKDEIIRLFSDEEVPIIEIARRMNLEHGLDISERTISRRLTQWEVPRKNTRTPASQELQDRIAFHYNKNLNDDQIARALFAEGFEIKPRNLARLRQKLGMRRRSKYPEFREHSEEGGDDGESAARAPRPSPKKVRLRKKKAPLNAALIPKVTAFVETYMSKYDGSHDFNHVKRVVGLAHRIYAEITKSEEESGLFERESSLDLQVVTLAALLHDVGDKKYLQPGRTRETLVLATLLGFGAPEDLALKVQRIVLAVSYSSEIKDPGHVESMISKYPELAIVQDADRLDAIGAVGIGRTFTFGGAMNAKDMGETMQHFNDKLVRLESMMKTGPGKKLARERTERLEIFMGWWEEEQKEAEGLLRRKS</sequence>
<reference evidence="3" key="1">
    <citation type="submission" date="2023-06" db="EMBL/GenBank/DDBJ databases">
        <title>Draft genome of Marssonina rosae.</title>
        <authorList>
            <person name="Cheng Q."/>
        </authorList>
    </citation>
    <scope>NUCLEOTIDE SEQUENCE</scope>
    <source>
        <strain evidence="3">R4</strain>
    </source>
</reference>